<dbReference type="Pfam" id="PF13280">
    <property type="entry name" value="WYL"/>
    <property type="match status" value="1"/>
</dbReference>
<accession>A0A9D2G3M3</accession>
<evidence type="ECO:0000313" key="2">
    <source>
        <dbReference type="EMBL" id="HIZ71988.1"/>
    </source>
</evidence>
<name>A0A9D2G3M3_9FIRM</name>
<evidence type="ECO:0000313" key="3">
    <source>
        <dbReference type="Proteomes" id="UP000824102"/>
    </source>
</evidence>
<gene>
    <name evidence="2" type="ORF">H9964_00225</name>
</gene>
<dbReference type="InterPro" id="IPR051534">
    <property type="entry name" value="CBASS_pafABC_assoc_protein"/>
</dbReference>
<feature type="domain" description="WYL" evidence="1">
    <location>
        <begin position="147"/>
        <end position="212"/>
    </location>
</feature>
<proteinExistence type="predicted"/>
<protein>
    <submittedName>
        <fullName evidence="2">WYL domain-containing protein</fullName>
    </submittedName>
</protein>
<dbReference type="PANTHER" id="PTHR34580">
    <property type="match status" value="1"/>
</dbReference>
<comment type="caution">
    <text evidence="2">The sequence shown here is derived from an EMBL/GenBank/DDBJ whole genome shotgun (WGS) entry which is preliminary data.</text>
</comment>
<dbReference type="AlphaFoldDB" id="A0A9D2G3M3"/>
<dbReference type="PANTHER" id="PTHR34580:SF1">
    <property type="entry name" value="PROTEIN PAFC"/>
    <property type="match status" value="1"/>
</dbReference>
<dbReference type="EMBL" id="DXBB01000005">
    <property type="protein sequence ID" value="HIZ71988.1"/>
    <property type="molecule type" value="Genomic_DNA"/>
</dbReference>
<evidence type="ECO:0000259" key="1">
    <source>
        <dbReference type="Pfam" id="PF13280"/>
    </source>
</evidence>
<dbReference type="Proteomes" id="UP000824102">
    <property type="component" value="Unassembled WGS sequence"/>
</dbReference>
<organism evidence="2 3">
    <name type="scientific">Candidatus Gallimonas intestinavium</name>
    <dbReference type="NCBI Taxonomy" id="2838603"/>
    <lineage>
        <taxon>Bacteria</taxon>
        <taxon>Bacillati</taxon>
        <taxon>Bacillota</taxon>
        <taxon>Clostridia</taxon>
        <taxon>Candidatus Gallimonas</taxon>
    </lineage>
</organism>
<reference evidence="2" key="1">
    <citation type="journal article" date="2021" name="PeerJ">
        <title>Extensive microbial diversity within the chicken gut microbiome revealed by metagenomics and culture.</title>
        <authorList>
            <person name="Gilroy R."/>
            <person name="Ravi A."/>
            <person name="Getino M."/>
            <person name="Pursley I."/>
            <person name="Horton D.L."/>
            <person name="Alikhan N.F."/>
            <person name="Baker D."/>
            <person name="Gharbi K."/>
            <person name="Hall N."/>
            <person name="Watson M."/>
            <person name="Adriaenssens E.M."/>
            <person name="Foster-Nyarko E."/>
            <person name="Jarju S."/>
            <person name="Secka A."/>
            <person name="Antonio M."/>
            <person name="Oren A."/>
            <person name="Chaudhuri R.R."/>
            <person name="La Ragione R."/>
            <person name="Hildebrand F."/>
            <person name="Pallen M.J."/>
        </authorList>
    </citation>
    <scope>NUCLEOTIDE SEQUENCE</scope>
    <source>
        <strain evidence="2">ChiW7-2402</strain>
    </source>
</reference>
<dbReference type="PROSITE" id="PS52050">
    <property type="entry name" value="WYL"/>
    <property type="match status" value="1"/>
</dbReference>
<reference evidence="2" key="2">
    <citation type="submission" date="2021-04" db="EMBL/GenBank/DDBJ databases">
        <authorList>
            <person name="Gilroy R."/>
        </authorList>
    </citation>
    <scope>NUCLEOTIDE SEQUENCE</scope>
    <source>
        <strain evidence="2">ChiW7-2402</strain>
    </source>
</reference>
<sequence>MNIPEPKKMALMRILEILHENTDPDHPVTQEEIIRRLRDDYGIELKRKAVGDDLAVLKDAGFDIVSTGSGSYLNSREFEDPELRMLIDGVLASRYIPASYSADLIKKLCRLSSKYFLPHVKNTYSVNEWSKSENPDIFLNIEIADVAIDAGKQVTFTYNKYGADKKLHKTSEHTVSPYQFILRNQRYYLMAYNEKWQNMGFYRLDRITDMRMTRKPATAIRSVKGYESGIDYRAIATSLPYMFTDKPEYVEFLADAGIIDQIVDWFGDNARIEQSGDRVKVGVRVSPMAMEYWAMQYLNAVEILSPASLRSRILANLEAAREKYVMPKKP</sequence>
<dbReference type="InterPro" id="IPR026881">
    <property type="entry name" value="WYL_dom"/>
</dbReference>